<proteinExistence type="predicted"/>
<dbReference type="SUPFAM" id="SSF53041">
    <property type="entry name" value="Resolvase-like"/>
    <property type="match status" value="1"/>
</dbReference>
<dbReference type="InterPro" id="IPR006119">
    <property type="entry name" value="Resolv_N"/>
</dbReference>
<dbReference type="GO" id="GO:0003677">
    <property type="term" value="F:DNA binding"/>
    <property type="evidence" value="ECO:0007669"/>
    <property type="project" value="InterPro"/>
</dbReference>
<evidence type="ECO:0000313" key="2">
    <source>
        <dbReference type="EMBL" id="MWA00532.1"/>
    </source>
</evidence>
<keyword evidence="3" id="KW-1185">Reference proteome</keyword>
<organism evidence="2 3">
    <name type="scientific">Actinomadura physcomitrii</name>
    <dbReference type="NCBI Taxonomy" id="2650748"/>
    <lineage>
        <taxon>Bacteria</taxon>
        <taxon>Bacillati</taxon>
        <taxon>Actinomycetota</taxon>
        <taxon>Actinomycetes</taxon>
        <taxon>Streptosporangiales</taxon>
        <taxon>Thermomonosporaceae</taxon>
        <taxon>Actinomadura</taxon>
    </lineage>
</organism>
<feature type="domain" description="Resolvase/invertase-type recombinase catalytic" evidence="1">
    <location>
        <begin position="26"/>
        <end position="173"/>
    </location>
</feature>
<dbReference type="PROSITE" id="PS51736">
    <property type="entry name" value="RECOMBINASES_3"/>
    <property type="match status" value="1"/>
</dbReference>
<dbReference type="CDD" id="cd03768">
    <property type="entry name" value="SR_ResInv"/>
    <property type="match status" value="1"/>
</dbReference>
<dbReference type="Pfam" id="PF00239">
    <property type="entry name" value="Resolvase"/>
    <property type="match status" value="1"/>
</dbReference>
<accession>A0A6I4M505</accession>
<gene>
    <name evidence="2" type="ORF">F8568_009105</name>
</gene>
<dbReference type="InterPro" id="IPR036162">
    <property type="entry name" value="Resolvase-like_N_sf"/>
</dbReference>
<dbReference type="Gene3D" id="3.90.1750.20">
    <property type="entry name" value="Putative Large Serine Recombinase, Chain B, Domain 2"/>
    <property type="match status" value="1"/>
</dbReference>
<dbReference type="Proteomes" id="UP000462055">
    <property type="component" value="Unassembled WGS sequence"/>
</dbReference>
<name>A0A6I4M505_9ACTN</name>
<dbReference type="Gene3D" id="3.40.50.1390">
    <property type="entry name" value="Resolvase, N-terminal catalytic domain"/>
    <property type="match status" value="1"/>
</dbReference>
<reference evidence="2" key="1">
    <citation type="submission" date="2019-12" db="EMBL/GenBank/DDBJ databases">
        <title>Actinomadura physcomitrii sp. nov., a novel actinomycete isolated from moss [Physcomitrium sphaericum (Ludw) Fuernr].</title>
        <authorList>
            <person name="Zhuang X."/>
        </authorList>
    </citation>
    <scope>NUCLEOTIDE SEQUENCE [LARGE SCALE GENOMIC DNA]</scope>
    <source>
        <strain evidence="2">LD22</strain>
    </source>
</reference>
<dbReference type="InterPro" id="IPR038109">
    <property type="entry name" value="DNA_bind_recomb_sf"/>
</dbReference>
<evidence type="ECO:0000259" key="1">
    <source>
        <dbReference type="PROSITE" id="PS51736"/>
    </source>
</evidence>
<dbReference type="EMBL" id="WBMS02000005">
    <property type="protein sequence ID" value="MWA00532.1"/>
    <property type="molecule type" value="Genomic_DNA"/>
</dbReference>
<comment type="caution">
    <text evidence="2">The sequence shown here is derived from an EMBL/GenBank/DDBJ whole genome shotgun (WGS) entry which is preliminary data.</text>
</comment>
<dbReference type="AlphaFoldDB" id="A0A6I4M505"/>
<dbReference type="GO" id="GO:0000150">
    <property type="term" value="F:DNA strand exchange activity"/>
    <property type="evidence" value="ECO:0007669"/>
    <property type="project" value="InterPro"/>
</dbReference>
<sequence length="274" mass="29927">MSATSRLMLLNTPLSYHPTTEHASRRVIGYARISKATDESTSIERQRGVIQAACHARGWALADIIEDVDVSATKTRLDRPGLARVRDAVAAGRVDTVMVWRIDRVARSVADLSALTEEWNHAGVALVSATEAFDMTTSSGRALLQMLGIFAEFEAATIRDRVTAARAALVKAQRWPGGSAPYGYRIVDNPDGAGKALEIDPVEAAYVRKAADLVLNGKFEYVSLGMTFAEAWEARDTDGRRDLLSSALEHIVVKSGVRGRRGIDPDRLDVHWRG</sequence>
<protein>
    <recommendedName>
        <fullName evidence="1">Resolvase/invertase-type recombinase catalytic domain-containing protein</fullName>
    </recommendedName>
</protein>
<dbReference type="PANTHER" id="PTHR30461">
    <property type="entry name" value="DNA-INVERTASE FROM LAMBDOID PROPHAGE"/>
    <property type="match status" value="1"/>
</dbReference>
<evidence type="ECO:0000313" key="3">
    <source>
        <dbReference type="Proteomes" id="UP000462055"/>
    </source>
</evidence>
<dbReference type="InterPro" id="IPR050639">
    <property type="entry name" value="SSR_resolvase"/>
</dbReference>
<dbReference type="SMART" id="SM00857">
    <property type="entry name" value="Resolvase"/>
    <property type="match status" value="1"/>
</dbReference>
<dbReference type="PANTHER" id="PTHR30461:SF23">
    <property type="entry name" value="DNA RECOMBINASE-RELATED"/>
    <property type="match status" value="1"/>
</dbReference>